<organism evidence="1">
    <name type="scientific">Nitrososphaera viennensis</name>
    <dbReference type="NCBI Taxonomy" id="1034015"/>
    <lineage>
        <taxon>Archaea</taxon>
        <taxon>Nitrososphaerota</taxon>
        <taxon>Nitrososphaeria</taxon>
        <taxon>Nitrososphaerales</taxon>
        <taxon>Nitrososphaeraceae</taxon>
        <taxon>Nitrososphaera</taxon>
    </lineage>
</organism>
<gene>
    <name evidence="1" type="ORF">NWT39_02275</name>
</gene>
<sequence length="343" mass="37890">MKKSFRPYPPLEKDLGTTNIRIEPDQMNELGINSGDVVKVTGVRSTGAVCLPLEPGYRHPNDSEITYLSKSDILPQIRISDVVALNTNNTGAILVEVEKVQSSHAQKVSFASLDSRFNAGNLDKGELLGMVVCKGDRINLQDYHQVIVTDIYAADFSLIDDSTEIEFVDNKMPGNNLVMFVPQLNRLSKVIPVAKQANVSLVNITIPSIEIYEEGAARFYFYLKGNYASYRQFHHAHVSLAVQVHDNVGNPYRVFVHGGGGGLSSTGDFNYDYSCLFAPAVVPDATELTITIKEILFQAPFVPPPSISGRPEMRPMYSPGNKLPAILVLTGPWEFKIPFDGRR</sequence>
<name>A0A977IEM0_9ARCH</name>
<accession>A0A977IEM0</accession>
<dbReference type="Gene3D" id="2.40.40.20">
    <property type="match status" value="1"/>
</dbReference>
<dbReference type="EMBL" id="CP103305">
    <property type="protein sequence ID" value="UVS69624.1"/>
    <property type="molecule type" value="Genomic_DNA"/>
</dbReference>
<reference evidence="1" key="1">
    <citation type="submission" date="2022-08" db="EMBL/GenBank/DDBJ databases">
        <title>Dynamic responses of ammonia-oxidizing microbial communities induced by reactive oxygen species (ROS) in fluctuating redox aquifers.</title>
        <authorList>
            <person name="Wang P."/>
            <person name="Wang H."/>
        </authorList>
    </citation>
    <scope>NUCLEOTIDE SEQUENCE</scope>
    <source>
        <strain evidence="1">PLX03</strain>
    </source>
</reference>
<proteinExistence type="predicted"/>
<protein>
    <submittedName>
        <fullName evidence="1">Uncharacterized protein</fullName>
    </submittedName>
</protein>
<dbReference type="SUPFAM" id="SSF50692">
    <property type="entry name" value="ADC-like"/>
    <property type="match status" value="1"/>
</dbReference>
<dbReference type="RefSeq" id="WP_144239430.1">
    <property type="nucleotide sequence ID" value="NZ_CP103305.1"/>
</dbReference>
<dbReference type="Proteomes" id="UP001059771">
    <property type="component" value="Chromosome"/>
</dbReference>
<evidence type="ECO:0000313" key="1">
    <source>
        <dbReference type="EMBL" id="UVS69624.1"/>
    </source>
</evidence>
<dbReference type="InterPro" id="IPR009010">
    <property type="entry name" value="Asp_de-COase-like_dom_sf"/>
</dbReference>
<dbReference type="GeneID" id="74945726"/>
<dbReference type="AlphaFoldDB" id="A0A977IEM0"/>